<evidence type="ECO:0000256" key="9">
    <source>
        <dbReference type="ARBA" id="ARBA00075216"/>
    </source>
</evidence>
<comment type="similarity">
    <text evidence="1 10">Belongs to the Cob(I)alamin adenosyltransferase family.</text>
</comment>
<evidence type="ECO:0000259" key="11">
    <source>
        <dbReference type="Pfam" id="PF01923"/>
    </source>
</evidence>
<comment type="function">
    <text evidence="7">Converts cob(I)alamin to adenosylcobalamin (adenosylcob(III)alamin), a coenzyme for methylmalonyl-CoA mutase, therefore participates in the final step of the vitamin B12 conversion. Generates adenosylcobalamin (AdoCbl) and directly delivers the cofactor to MUT in a transfer that is stimulated by ATP-binding to MMAB and gated by MMAA.</text>
</comment>
<sequence length="227" mass="25400">MAVVLRAVSFQVISRCSASSTTRRFTSSSEENAGPRIYTRTGDKGFSSTFGGQRLPKDDVLFEALGTNDELSSNIGVAREFCIDAGHKDLVEQLEKIQCILQEVGSNIATPRDSSRERKLKQTEFNEGYTPELEKWIDSYHNKLPPLKNFILPSGGKSSAFLHVARTVCRQTERRVVPLVENGSVDQSVSQYLNRLSDFLFTAARYAAKQEGSNEVIYHRVKPSMEN</sequence>
<dbReference type="SUPFAM" id="SSF89028">
    <property type="entry name" value="Cobalamin adenosyltransferase-like"/>
    <property type="match status" value="1"/>
</dbReference>
<evidence type="ECO:0000256" key="10">
    <source>
        <dbReference type="RuleBase" id="RU366026"/>
    </source>
</evidence>
<dbReference type="PANTHER" id="PTHR12213">
    <property type="entry name" value="CORRINOID ADENOSYLTRANSFERASE"/>
    <property type="match status" value="1"/>
</dbReference>
<dbReference type="InterPro" id="IPR016030">
    <property type="entry name" value="CblAdoTrfase-like"/>
</dbReference>
<comment type="subunit">
    <text evidence="2">Homotrimer.</text>
</comment>
<dbReference type="PANTHER" id="PTHR12213:SF0">
    <property type="entry name" value="CORRINOID ADENOSYLTRANSFERASE MMAB"/>
    <property type="match status" value="1"/>
</dbReference>
<evidence type="ECO:0000256" key="5">
    <source>
        <dbReference type="ARBA" id="ARBA00022840"/>
    </source>
</evidence>
<name>A0A913Y5U9_EXADI</name>
<proteinExistence type="inferred from homology"/>
<dbReference type="EnsemblMetazoa" id="XM_021059179.2">
    <property type="protein sequence ID" value="XP_020914838.1"/>
    <property type="gene ID" value="LOC110252365"/>
</dbReference>
<dbReference type="KEGG" id="epa:110252365"/>
<dbReference type="GO" id="GO:0005524">
    <property type="term" value="F:ATP binding"/>
    <property type="evidence" value="ECO:0007669"/>
    <property type="project" value="UniProtKB-UniRule"/>
</dbReference>
<dbReference type="NCBIfam" id="TIGR00636">
    <property type="entry name" value="PduO_Nterm"/>
    <property type="match status" value="1"/>
</dbReference>
<feature type="domain" description="Cobalamin adenosyltransferase-like" evidence="11">
    <location>
        <begin position="37"/>
        <end position="207"/>
    </location>
</feature>
<keyword evidence="3 10" id="KW-0808">Transferase</keyword>
<organism evidence="12 13">
    <name type="scientific">Exaiptasia diaphana</name>
    <name type="common">Tropical sea anemone</name>
    <name type="synonym">Aiptasia pulchella</name>
    <dbReference type="NCBI Taxonomy" id="2652724"/>
    <lineage>
        <taxon>Eukaryota</taxon>
        <taxon>Metazoa</taxon>
        <taxon>Cnidaria</taxon>
        <taxon>Anthozoa</taxon>
        <taxon>Hexacorallia</taxon>
        <taxon>Actiniaria</taxon>
        <taxon>Aiptasiidae</taxon>
        <taxon>Exaiptasia</taxon>
    </lineage>
</organism>
<dbReference type="Pfam" id="PF01923">
    <property type="entry name" value="Cob_adeno_trans"/>
    <property type="match status" value="1"/>
</dbReference>
<dbReference type="Gene3D" id="1.20.1200.10">
    <property type="entry name" value="Cobalamin adenosyltransferase-like"/>
    <property type="match status" value="1"/>
</dbReference>
<evidence type="ECO:0000256" key="4">
    <source>
        <dbReference type="ARBA" id="ARBA00022741"/>
    </source>
</evidence>
<dbReference type="FunFam" id="1.20.1200.10:FF:000001">
    <property type="entry name" value="Cob(I)yrinic acid a,c-diamide adenosyltransferase"/>
    <property type="match status" value="1"/>
</dbReference>
<evidence type="ECO:0000256" key="7">
    <source>
        <dbReference type="ARBA" id="ARBA00056747"/>
    </source>
</evidence>
<accession>A0A913Y5U9</accession>
<dbReference type="Proteomes" id="UP000887567">
    <property type="component" value="Unplaced"/>
</dbReference>
<dbReference type="OMA" id="HQACTVV"/>
<dbReference type="RefSeq" id="XP_020914838.1">
    <property type="nucleotide sequence ID" value="XM_021059179.2"/>
</dbReference>
<dbReference type="OrthoDB" id="549173at2759"/>
<keyword evidence="4 10" id="KW-0547">Nucleotide-binding</keyword>
<evidence type="ECO:0000256" key="1">
    <source>
        <dbReference type="ARBA" id="ARBA00007487"/>
    </source>
</evidence>
<comment type="catalytic activity">
    <reaction evidence="6">
        <text>cob(I)alamin-[corrinoid adenosyltransferase] + ATP = apo-[corrinoid adenosyltransferase] + adenosylcob(III)alamin + triphosphate</text>
        <dbReference type="Rhea" id="RHEA:56796"/>
        <dbReference type="Rhea" id="RHEA-COMP:14743"/>
        <dbReference type="Rhea" id="RHEA-COMP:14744"/>
        <dbReference type="ChEBI" id="CHEBI:18036"/>
        <dbReference type="ChEBI" id="CHEBI:18408"/>
        <dbReference type="ChEBI" id="CHEBI:30616"/>
        <dbReference type="ChEBI" id="CHEBI:60488"/>
        <dbReference type="ChEBI" id="CHEBI:83228"/>
    </reaction>
    <physiologicalReaction direction="left-to-right" evidence="6">
        <dbReference type="Rhea" id="RHEA:56797"/>
    </physiologicalReaction>
</comment>
<reference evidence="12" key="1">
    <citation type="submission" date="2022-11" db="UniProtKB">
        <authorList>
            <consortium name="EnsemblMetazoa"/>
        </authorList>
    </citation>
    <scope>IDENTIFICATION</scope>
</reference>
<protein>
    <recommendedName>
        <fullName evidence="8">Corrinoid adenosyltransferase MMAB</fullName>
    </recommendedName>
    <alternativeName>
        <fullName evidence="9">ATP:co(I)rrinoid adenosyltransferase MMAB</fullName>
    </alternativeName>
</protein>
<evidence type="ECO:0000256" key="6">
    <source>
        <dbReference type="ARBA" id="ARBA00051988"/>
    </source>
</evidence>
<dbReference type="AlphaFoldDB" id="A0A913Y5U9"/>
<dbReference type="GO" id="GO:0009235">
    <property type="term" value="P:cobalamin metabolic process"/>
    <property type="evidence" value="ECO:0007669"/>
    <property type="project" value="UniProtKB-ARBA"/>
</dbReference>
<dbReference type="InterPro" id="IPR029499">
    <property type="entry name" value="PduO-typ"/>
</dbReference>
<dbReference type="GeneID" id="110252365"/>
<evidence type="ECO:0000256" key="3">
    <source>
        <dbReference type="ARBA" id="ARBA00022679"/>
    </source>
</evidence>
<evidence type="ECO:0000313" key="13">
    <source>
        <dbReference type="Proteomes" id="UP000887567"/>
    </source>
</evidence>
<keyword evidence="13" id="KW-1185">Reference proteome</keyword>
<evidence type="ECO:0000256" key="2">
    <source>
        <dbReference type="ARBA" id="ARBA00011233"/>
    </source>
</evidence>
<evidence type="ECO:0000313" key="12">
    <source>
        <dbReference type="EnsemblMetazoa" id="XP_020914838.1"/>
    </source>
</evidence>
<keyword evidence="5 10" id="KW-0067">ATP-binding</keyword>
<dbReference type="GO" id="GO:0008817">
    <property type="term" value="F:corrinoid adenosyltransferase activity"/>
    <property type="evidence" value="ECO:0007669"/>
    <property type="project" value="TreeGrafter"/>
</dbReference>
<dbReference type="InterPro" id="IPR036451">
    <property type="entry name" value="CblAdoTrfase-like_sf"/>
</dbReference>
<evidence type="ECO:0000256" key="8">
    <source>
        <dbReference type="ARBA" id="ARBA00071654"/>
    </source>
</evidence>